<keyword evidence="3 6" id="KW-0812">Transmembrane</keyword>
<keyword evidence="4 6" id="KW-1133">Transmembrane helix</keyword>
<dbReference type="AlphaFoldDB" id="A0A918IY04"/>
<comment type="subcellular location">
    <subcellularLocation>
        <location evidence="1">Membrane</location>
        <topology evidence="1">Multi-pass membrane protein</topology>
    </subcellularLocation>
</comment>
<sequence length="198" mass="20524">MLTLTSPVETAFHRLPAGVKLGAVALGSVLALQVTSLAGVGLLLAGLAAAYLSQGVVFARAAGRQISGLWPVVAVILVWHGWTGAWAAGAVVSGRMIFAIGLATLATMTTRLEAMLMLAERALQPLARLGINPKAIALAMALVIRFTPVLLDKAAQLVQAWRARSPRRAGARIVLPVALAALDDAEQVAEALRARGGL</sequence>
<reference evidence="7" key="1">
    <citation type="journal article" date="2014" name="Int. J. Syst. Evol. Microbiol.">
        <title>Complete genome sequence of Corynebacterium casei LMG S-19264T (=DSM 44701T), isolated from a smear-ripened cheese.</title>
        <authorList>
            <consortium name="US DOE Joint Genome Institute (JGI-PGF)"/>
            <person name="Walter F."/>
            <person name="Albersmeier A."/>
            <person name="Kalinowski J."/>
            <person name="Ruckert C."/>
        </authorList>
    </citation>
    <scope>NUCLEOTIDE SEQUENCE</scope>
    <source>
        <strain evidence="7">KCTC 23714</strain>
    </source>
</reference>
<comment type="similarity">
    <text evidence="2">Belongs to the CbiQ family.</text>
</comment>
<protein>
    <submittedName>
        <fullName evidence="7">ABC transporter permease</fullName>
    </submittedName>
</protein>
<dbReference type="RefSeq" id="WP_189634303.1">
    <property type="nucleotide sequence ID" value="NZ_BMYQ01000008.1"/>
</dbReference>
<feature type="transmembrane region" description="Helical" evidence="6">
    <location>
        <begin position="65"/>
        <end position="82"/>
    </location>
</feature>
<comment type="caution">
    <text evidence="7">The sequence shown here is derived from an EMBL/GenBank/DDBJ whole genome shotgun (WGS) entry which is preliminary data.</text>
</comment>
<proteinExistence type="inferred from homology"/>
<evidence type="ECO:0000256" key="2">
    <source>
        <dbReference type="ARBA" id="ARBA00008564"/>
    </source>
</evidence>
<evidence type="ECO:0000256" key="1">
    <source>
        <dbReference type="ARBA" id="ARBA00004141"/>
    </source>
</evidence>
<name>A0A918IY04_9RHOB</name>
<dbReference type="EMBL" id="BMYQ01000008">
    <property type="protein sequence ID" value="GGW36244.1"/>
    <property type="molecule type" value="Genomic_DNA"/>
</dbReference>
<dbReference type="Proteomes" id="UP000628984">
    <property type="component" value="Unassembled WGS sequence"/>
</dbReference>
<evidence type="ECO:0000313" key="8">
    <source>
        <dbReference type="Proteomes" id="UP000628984"/>
    </source>
</evidence>
<evidence type="ECO:0000256" key="3">
    <source>
        <dbReference type="ARBA" id="ARBA00022692"/>
    </source>
</evidence>
<evidence type="ECO:0000313" key="7">
    <source>
        <dbReference type="EMBL" id="GGW36244.1"/>
    </source>
</evidence>
<evidence type="ECO:0000256" key="6">
    <source>
        <dbReference type="SAM" id="Phobius"/>
    </source>
</evidence>
<accession>A0A918IY04</accession>
<evidence type="ECO:0000256" key="5">
    <source>
        <dbReference type="ARBA" id="ARBA00023136"/>
    </source>
</evidence>
<gene>
    <name evidence="7" type="ORF">GCM10011452_25880</name>
</gene>
<evidence type="ECO:0000256" key="4">
    <source>
        <dbReference type="ARBA" id="ARBA00022989"/>
    </source>
</evidence>
<reference evidence="7" key="2">
    <citation type="submission" date="2020-09" db="EMBL/GenBank/DDBJ databases">
        <authorList>
            <person name="Sun Q."/>
            <person name="Kim S."/>
        </authorList>
    </citation>
    <scope>NUCLEOTIDE SEQUENCE</scope>
    <source>
        <strain evidence="7">KCTC 23714</strain>
    </source>
</reference>
<dbReference type="GO" id="GO:0005886">
    <property type="term" value="C:plasma membrane"/>
    <property type="evidence" value="ECO:0007669"/>
    <property type="project" value="UniProtKB-ARBA"/>
</dbReference>
<dbReference type="CDD" id="cd16914">
    <property type="entry name" value="EcfT"/>
    <property type="match status" value="1"/>
</dbReference>
<keyword evidence="5 6" id="KW-0472">Membrane</keyword>
<dbReference type="InterPro" id="IPR003339">
    <property type="entry name" value="ABC/ECF_trnsptr_transmembrane"/>
</dbReference>
<organism evidence="7 8">
    <name type="scientific">Gemmobacter lanyuensis</name>
    <dbReference type="NCBI Taxonomy" id="1054497"/>
    <lineage>
        <taxon>Bacteria</taxon>
        <taxon>Pseudomonadati</taxon>
        <taxon>Pseudomonadota</taxon>
        <taxon>Alphaproteobacteria</taxon>
        <taxon>Rhodobacterales</taxon>
        <taxon>Paracoccaceae</taxon>
        <taxon>Gemmobacter</taxon>
    </lineage>
</organism>
<dbReference type="Pfam" id="PF02361">
    <property type="entry name" value="CbiQ"/>
    <property type="match status" value="1"/>
</dbReference>
<keyword evidence="8" id="KW-1185">Reference proteome</keyword>
<feature type="transmembrane region" description="Helical" evidence="6">
    <location>
        <begin position="30"/>
        <end position="53"/>
    </location>
</feature>